<name>A0A5B1B327_MYCSI</name>
<dbReference type="AlphaFoldDB" id="A0A5B1B327"/>
<gene>
    <name evidence="1" type="ORF">F0Q45_26240</name>
</gene>
<reference evidence="1 2" key="1">
    <citation type="submission" date="2019-09" db="EMBL/GenBank/DDBJ databases">
        <title>Report of infection by Mycobacterium simiae a patient suffering from pulmonary tuberculosis.</title>
        <authorList>
            <person name="Mohanty P.S."/>
            <person name="Bansal A.K."/>
            <person name="Singh H."/>
            <person name="Sharma S."/>
            <person name="Patil S.A."/>
            <person name="Upadhaya P."/>
            <person name="Singh P.K."/>
            <person name="Kumar D."/>
            <person name="Kumar S."/>
            <person name="Singh R.K."/>
            <person name="Chaudhary B."/>
        </authorList>
    </citation>
    <scope>NUCLEOTIDE SEQUENCE [LARGE SCALE GENOMIC DNA]</scope>
    <source>
        <strain evidence="1 2">JAL-560-SIM</strain>
    </source>
</reference>
<dbReference type="Proteomes" id="UP000324701">
    <property type="component" value="Unassembled WGS sequence"/>
</dbReference>
<accession>A0A5B1B327</accession>
<evidence type="ECO:0000313" key="2">
    <source>
        <dbReference type="Proteomes" id="UP000324701"/>
    </source>
</evidence>
<dbReference type="EMBL" id="VTZN01000426">
    <property type="protein sequence ID" value="KAA1242522.1"/>
    <property type="molecule type" value="Genomic_DNA"/>
</dbReference>
<protein>
    <submittedName>
        <fullName evidence="1">Uncharacterized protein</fullName>
    </submittedName>
</protein>
<organism evidence="1 2">
    <name type="scientific">Mycobacterium simiae</name>
    <name type="common">Mycobacterium habana</name>
    <dbReference type="NCBI Taxonomy" id="1784"/>
    <lineage>
        <taxon>Bacteria</taxon>
        <taxon>Bacillati</taxon>
        <taxon>Actinomycetota</taxon>
        <taxon>Actinomycetes</taxon>
        <taxon>Mycobacteriales</taxon>
        <taxon>Mycobacteriaceae</taxon>
        <taxon>Mycobacterium</taxon>
        <taxon>Mycobacterium simiae complex</taxon>
    </lineage>
</organism>
<sequence length="73" mass="7551">MDSCRTELIAALQTARDALTRADRALAALTSSPLHDVEFADGSTGGDVAAFLAEGLRLARAAAALTRAITGHR</sequence>
<evidence type="ECO:0000313" key="1">
    <source>
        <dbReference type="EMBL" id="KAA1242522.1"/>
    </source>
</evidence>
<proteinExistence type="predicted"/>
<keyword evidence="2" id="KW-1185">Reference proteome</keyword>
<comment type="caution">
    <text evidence="1">The sequence shown here is derived from an EMBL/GenBank/DDBJ whole genome shotgun (WGS) entry which is preliminary data.</text>
</comment>